<protein>
    <submittedName>
        <fullName evidence="1">Uncharacterized protein</fullName>
    </submittedName>
</protein>
<accession>A0A2V1DT01</accession>
<gene>
    <name evidence="1" type="ORF">DM02DRAFT_728098</name>
</gene>
<evidence type="ECO:0000313" key="1">
    <source>
        <dbReference type="EMBL" id="PVI01126.1"/>
    </source>
</evidence>
<proteinExistence type="predicted"/>
<keyword evidence="2" id="KW-1185">Reference proteome</keyword>
<dbReference type="AlphaFoldDB" id="A0A2V1DT01"/>
<sequence>MNPAELLFKLEYVTDEDEFDPSDVALDMRPVLATQDLHTRRIYNGSWLACAAWRLKGDLGHTMVYGVGMGDDSRDAEDDALRDVLHNLLKALRNASKKWGTWKLQELQQANVLSHDTSVLLQAWFQLCDPPSFLAINIVAVDDPLGGLRYPDAIVEVTVARPVSSPQARDKTPLFWEAKAFARIPYGYTITSPFVSQRDPSEIVHNRHEIRKLLEMIKMEYLHDANIVIVGNDVTAQLDRIGIAANKVINPIVDVGGVLAAAGKEVAVPRSPHNRAAHDLRRVLMIPPEMGFEVMCVKTDDWDAYAARM</sequence>
<organism evidence="1 2">
    <name type="scientific">Periconia macrospinosa</name>
    <dbReference type="NCBI Taxonomy" id="97972"/>
    <lineage>
        <taxon>Eukaryota</taxon>
        <taxon>Fungi</taxon>
        <taxon>Dikarya</taxon>
        <taxon>Ascomycota</taxon>
        <taxon>Pezizomycotina</taxon>
        <taxon>Dothideomycetes</taxon>
        <taxon>Pleosporomycetidae</taxon>
        <taxon>Pleosporales</taxon>
        <taxon>Massarineae</taxon>
        <taxon>Periconiaceae</taxon>
        <taxon>Periconia</taxon>
    </lineage>
</organism>
<reference evidence="1 2" key="1">
    <citation type="journal article" date="2018" name="Sci. Rep.">
        <title>Comparative genomics provides insights into the lifestyle and reveals functional heterogeneity of dark septate endophytic fungi.</title>
        <authorList>
            <person name="Knapp D.G."/>
            <person name="Nemeth J.B."/>
            <person name="Barry K."/>
            <person name="Hainaut M."/>
            <person name="Henrissat B."/>
            <person name="Johnson J."/>
            <person name="Kuo A."/>
            <person name="Lim J.H.P."/>
            <person name="Lipzen A."/>
            <person name="Nolan M."/>
            <person name="Ohm R.A."/>
            <person name="Tamas L."/>
            <person name="Grigoriev I.V."/>
            <person name="Spatafora J.W."/>
            <person name="Nagy L.G."/>
            <person name="Kovacs G.M."/>
        </authorList>
    </citation>
    <scope>NUCLEOTIDE SEQUENCE [LARGE SCALE GENOMIC DNA]</scope>
    <source>
        <strain evidence="1 2">DSE2036</strain>
    </source>
</reference>
<dbReference type="Proteomes" id="UP000244855">
    <property type="component" value="Unassembled WGS sequence"/>
</dbReference>
<evidence type="ECO:0000313" key="2">
    <source>
        <dbReference type="Proteomes" id="UP000244855"/>
    </source>
</evidence>
<name>A0A2V1DT01_9PLEO</name>
<dbReference type="EMBL" id="KZ805362">
    <property type="protein sequence ID" value="PVI01126.1"/>
    <property type="molecule type" value="Genomic_DNA"/>
</dbReference>